<gene>
    <name evidence="1" type="ORF">SAMN05192553_101149</name>
</gene>
<dbReference type="OrthoDB" id="975117at2"/>
<organism evidence="1 2">
    <name type="scientific">Cyclobacterium xiamenense</name>
    <dbReference type="NCBI Taxonomy" id="1297121"/>
    <lineage>
        <taxon>Bacteria</taxon>
        <taxon>Pseudomonadati</taxon>
        <taxon>Bacteroidota</taxon>
        <taxon>Cytophagia</taxon>
        <taxon>Cytophagales</taxon>
        <taxon>Cyclobacteriaceae</taxon>
        <taxon>Cyclobacterium</taxon>
    </lineage>
</organism>
<evidence type="ECO:0000313" key="1">
    <source>
        <dbReference type="EMBL" id="SEI75961.1"/>
    </source>
</evidence>
<dbReference type="AlphaFoldDB" id="A0A1H6T7I9"/>
<dbReference type="STRING" id="1416801.SAMN05192553_101149"/>
<accession>A0A1H6T7I9</accession>
<dbReference type="Pfam" id="PF10462">
    <property type="entry name" value="Peptidase_M66"/>
    <property type="match status" value="1"/>
</dbReference>
<protein>
    <submittedName>
        <fullName evidence="1">Peptidase M66</fullName>
    </submittedName>
</protein>
<dbReference type="InterPro" id="IPR051256">
    <property type="entry name" value="Dictomallein"/>
</dbReference>
<proteinExistence type="predicted"/>
<dbReference type="EMBL" id="FNZH01000001">
    <property type="protein sequence ID" value="SEI75961.1"/>
    <property type="molecule type" value="Genomic_DNA"/>
</dbReference>
<dbReference type="RefSeq" id="WP_092168120.1">
    <property type="nucleotide sequence ID" value="NZ_FNZH01000001.1"/>
</dbReference>
<keyword evidence="2" id="KW-1185">Reference proteome</keyword>
<evidence type="ECO:0000313" key="2">
    <source>
        <dbReference type="Proteomes" id="UP000199403"/>
    </source>
</evidence>
<name>A0A1H6T7I9_9BACT</name>
<dbReference type="PANTHER" id="PTHR39540">
    <property type="match status" value="1"/>
</dbReference>
<dbReference type="Proteomes" id="UP000199403">
    <property type="component" value="Unassembled WGS sequence"/>
</dbReference>
<reference evidence="2" key="1">
    <citation type="submission" date="2016-10" db="EMBL/GenBank/DDBJ databases">
        <authorList>
            <person name="Varghese N."/>
            <person name="Submissions S."/>
        </authorList>
    </citation>
    <scope>NUCLEOTIDE SEQUENCE [LARGE SCALE GENOMIC DNA]</scope>
    <source>
        <strain evidence="2">IBRC-M 10761</strain>
    </source>
</reference>
<sequence length="566" mass="62228">MQYLSSVKKIFFVTSIIIISISSLMITGCSQPSDAKIDGVYFAQKHVMEPENELFRLFSNLEALLKVHVVSPSQSQAPEVKANLKLNGKTLTMPLSGPEILPESIPNGPGIIQHSYENSFTGFIPKEWVQPGLSIEIQAGDKTHSIESLKVGAPSKIIMTMFDVHYFDYTPGDYPKGWQVELEAKWPTADMEVRRVPDIVFPELIIPERKMQGGAVIPATRVDSKADYKVKTGYEFDGEQAAALAWKSALKAAGGTNGRFSLYYVNIYGANAGGQAWDFGGVGNGTSPGILIHELGHAFLLPHWGNDENYPYRGDMYGIPAPDNFKKIHAGPTWAFDLPGKAFIPPTVQENAVKLNRGKPNVVGTYKIDPMQGGGTGDQEEGYIFRHFSDYSMHKAQNYLEQHIVIWDEGLNSYVSWDEQTGAYTKTVSNNGVEYPIERDVEVISVMAATSAVSPQATLVYPPIGPYSSGIIKTFDPSIEEDRNTAKEIFCEDGGCDLSLRVTQGGKVSVYMLSASLDTENESLITQAVNLKASDGEVTKIEFLSTPDAEENGLPENPVVIEFWEK</sequence>
<dbReference type="PANTHER" id="PTHR39540:SF1">
    <property type="entry name" value="DICTOMALLEIN-1-RELATED"/>
    <property type="match status" value="1"/>
</dbReference>